<evidence type="ECO:0000313" key="1">
    <source>
        <dbReference type="EMBL" id="KAH9373250.1"/>
    </source>
</evidence>
<reference evidence="1 2" key="1">
    <citation type="journal article" date="2020" name="Cell">
        <title>Large-Scale Comparative Analyses of Tick Genomes Elucidate Their Genetic Diversity and Vector Capacities.</title>
        <authorList>
            <consortium name="Tick Genome and Microbiome Consortium (TIGMIC)"/>
            <person name="Jia N."/>
            <person name="Wang J."/>
            <person name="Shi W."/>
            <person name="Du L."/>
            <person name="Sun Y."/>
            <person name="Zhan W."/>
            <person name="Jiang J.F."/>
            <person name="Wang Q."/>
            <person name="Zhang B."/>
            <person name="Ji P."/>
            <person name="Bell-Sakyi L."/>
            <person name="Cui X.M."/>
            <person name="Yuan T.T."/>
            <person name="Jiang B.G."/>
            <person name="Yang W.F."/>
            <person name="Lam T.T."/>
            <person name="Chang Q.C."/>
            <person name="Ding S.J."/>
            <person name="Wang X.J."/>
            <person name="Zhu J.G."/>
            <person name="Ruan X.D."/>
            <person name="Zhao L."/>
            <person name="Wei J.T."/>
            <person name="Ye R.Z."/>
            <person name="Que T.C."/>
            <person name="Du C.H."/>
            <person name="Zhou Y.H."/>
            <person name="Cheng J.X."/>
            <person name="Dai P.F."/>
            <person name="Guo W.B."/>
            <person name="Han X.H."/>
            <person name="Huang E.J."/>
            <person name="Li L.F."/>
            <person name="Wei W."/>
            <person name="Gao Y.C."/>
            <person name="Liu J.Z."/>
            <person name="Shao H.Z."/>
            <person name="Wang X."/>
            <person name="Wang C.C."/>
            <person name="Yang T.C."/>
            <person name="Huo Q.B."/>
            <person name="Li W."/>
            <person name="Chen H.Y."/>
            <person name="Chen S.E."/>
            <person name="Zhou L.G."/>
            <person name="Ni X.B."/>
            <person name="Tian J.H."/>
            <person name="Sheng Y."/>
            <person name="Liu T."/>
            <person name="Pan Y.S."/>
            <person name="Xia L.Y."/>
            <person name="Li J."/>
            <person name="Zhao F."/>
            <person name="Cao W.C."/>
        </authorList>
    </citation>
    <scope>NUCLEOTIDE SEQUENCE [LARGE SCALE GENOMIC DNA]</scope>
    <source>
        <strain evidence="1">HaeL-2018</strain>
    </source>
</reference>
<name>A0A9J6GD04_HAELO</name>
<dbReference type="VEuPathDB" id="VectorBase:HLOH_052209"/>
<comment type="caution">
    <text evidence="1">The sequence shown here is derived from an EMBL/GenBank/DDBJ whole genome shotgun (WGS) entry which is preliminary data.</text>
</comment>
<dbReference type="AlphaFoldDB" id="A0A9J6GD04"/>
<sequence length="128" mass="15146">MQILADMKENLNNALKKDYGKKTHVTTAFDWAQAKSLVKRNMSRKPVYSVMHRKTEKLPIPTLELLLRYLLLLFVRLFNSLKAYCVILTVQVTIYEKWYFLSKVRLTAREKKKKRQAIGRYTQTAVYS</sequence>
<keyword evidence="2" id="KW-1185">Reference proteome</keyword>
<proteinExistence type="predicted"/>
<organism evidence="1 2">
    <name type="scientific">Haemaphysalis longicornis</name>
    <name type="common">Bush tick</name>
    <dbReference type="NCBI Taxonomy" id="44386"/>
    <lineage>
        <taxon>Eukaryota</taxon>
        <taxon>Metazoa</taxon>
        <taxon>Ecdysozoa</taxon>
        <taxon>Arthropoda</taxon>
        <taxon>Chelicerata</taxon>
        <taxon>Arachnida</taxon>
        <taxon>Acari</taxon>
        <taxon>Parasitiformes</taxon>
        <taxon>Ixodida</taxon>
        <taxon>Ixodoidea</taxon>
        <taxon>Ixodidae</taxon>
        <taxon>Haemaphysalinae</taxon>
        <taxon>Haemaphysalis</taxon>
    </lineage>
</organism>
<protein>
    <submittedName>
        <fullName evidence="1">Uncharacterized protein</fullName>
    </submittedName>
</protein>
<gene>
    <name evidence="1" type="ORF">HPB48_004995</name>
</gene>
<dbReference type="EMBL" id="JABSTR010000006">
    <property type="protein sequence ID" value="KAH9373250.1"/>
    <property type="molecule type" value="Genomic_DNA"/>
</dbReference>
<evidence type="ECO:0000313" key="2">
    <source>
        <dbReference type="Proteomes" id="UP000821853"/>
    </source>
</evidence>
<accession>A0A9J6GD04</accession>
<dbReference type="Proteomes" id="UP000821853">
    <property type="component" value="Chromosome 4"/>
</dbReference>